<dbReference type="PANTHER" id="PTHR23402:SF1">
    <property type="entry name" value="PYROGLUTAMYL-PEPTIDASE I"/>
    <property type="match status" value="1"/>
</dbReference>
<dbReference type="PIRSF" id="PIRSF015592">
    <property type="entry name" value="Prld-crbxl_pptds"/>
    <property type="match status" value="1"/>
</dbReference>
<dbReference type="CDD" id="cd00501">
    <property type="entry name" value="Peptidase_C15"/>
    <property type="match status" value="1"/>
</dbReference>
<evidence type="ECO:0000313" key="6">
    <source>
        <dbReference type="EnsemblMetazoa" id="XP_014242003.1"/>
    </source>
</evidence>
<keyword evidence="7" id="KW-1185">Reference proteome</keyword>
<dbReference type="RefSeq" id="XP_014242001.1">
    <property type="nucleotide sequence ID" value="XM_014386515.1"/>
</dbReference>
<sequence>MDEKNKTVFVTGFGPFGDHKVNDSWQAVNQLHNSNLESKLGIVLRSTQIQVIYKSAATTVQDIWKNHNPDLVIHVGVHNQDSVMLEKQARKSGYCQEDVSGCVIENNTCPIDGGDLLSTEIDLDDLIEKVKRDDIKIQQSTNAGNYLCEFTYYMSLCHNKARALFVHIPPSTSLVPLKTKVEVLEDIIRTLCAQLQ</sequence>
<dbReference type="RefSeq" id="XP_014242003.1">
    <property type="nucleotide sequence ID" value="XM_014386517.2"/>
</dbReference>
<dbReference type="InterPro" id="IPR036440">
    <property type="entry name" value="Peptidase_C15-like_sf"/>
</dbReference>
<dbReference type="Pfam" id="PF01470">
    <property type="entry name" value="Peptidase_C15"/>
    <property type="match status" value="1"/>
</dbReference>
<organism evidence="6 7">
    <name type="scientific">Cimex lectularius</name>
    <name type="common">Bed bug</name>
    <name type="synonym">Acanthia lectularia</name>
    <dbReference type="NCBI Taxonomy" id="79782"/>
    <lineage>
        <taxon>Eukaryota</taxon>
        <taxon>Metazoa</taxon>
        <taxon>Ecdysozoa</taxon>
        <taxon>Arthropoda</taxon>
        <taxon>Hexapoda</taxon>
        <taxon>Insecta</taxon>
        <taxon>Pterygota</taxon>
        <taxon>Neoptera</taxon>
        <taxon>Paraneoptera</taxon>
        <taxon>Hemiptera</taxon>
        <taxon>Heteroptera</taxon>
        <taxon>Panheteroptera</taxon>
        <taxon>Cimicomorpha</taxon>
        <taxon>Cimicidae</taxon>
        <taxon>Cimex</taxon>
    </lineage>
</organism>
<dbReference type="Proteomes" id="UP000494040">
    <property type="component" value="Unassembled WGS sequence"/>
</dbReference>
<dbReference type="RefSeq" id="XP_014242002.1">
    <property type="nucleotide sequence ID" value="XM_014386516.2"/>
</dbReference>
<evidence type="ECO:0000313" key="7">
    <source>
        <dbReference type="Proteomes" id="UP000494040"/>
    </source>
</evidence>
<dbReference type="EnsemblMetazoa" id="XM_014386515.1">
    <property type="protein sequence ID" value="XP_014242001.1"/>
    <property type="gene ID" value="LOC106662427"/>
</dbReference>
<dbReference type="InterPro" id="IPR016125">
    <property type="entry name" value="Peptidase_C15-like"/>
</dbReference>
<dbReference type="GO" id="GO:0016920">
    <property type="term" value="F:pyroglutamyl-peptidase activity"/>
    <property type="evidence" value="ECO:0007669"/>
    <property type="project" value="InterPro"/>
</dbReference>
<dbReference type="Gene3D" id="3.40.630.20">
    <property type="entry name" value="Peptidase C15, pyroglutamyl peptidase I-like"/>
    <property type="match status" value="1"/>
</dbReference>
<comment type="similarity">
    <text evidence="1">Belongs to the peptidase C15 family.</text>
</comment>
<dbReference type="GeneID" id="106662427"/>
<dbReference type="PRINTS" id="PR00706">
    <property type="entry name" value="PYROGLUPTASE"/>
</dbReference>
<keyword evidence="2" id="KW-0963">Cytoplasm</keyword>
<accession>A0A8I6RB99</accession>
<dbReference type="KEGG" id="clec:106662427"/>
<proteinExistence type="inferred from homology"/>
<keyword evidence="4" id="KW-0378">Hydrolase</keyword>
<dbReference type="EnsemblMetazoa" id="XM_014386516.2">
    <property type="protein sequence ID" value="XP_014242002.1"/>
    <property type="gene ID" value="LOC106662427"/>
</dbReference>
<evidence type="ECO:0000256" key="1">
    <source>
        <dbReference type="ARBA" id="ARBA00006641"/>
    </source>
</evidence>
<dbReference type="AlphaFoldDB" id="A0A8I6RB99"/>
<dbReference type="OMA" id="VCNHVFY"/>
<dbReference type="OrthoDB" id="407146at2759"/>
<dbReference type="InterPro" id="IPR000816">
    <property type="entry name" value="Peptidase_C15"/>
</dbReference>
<evidence type="ECO:0000256" key="5">
    <source>
        <dbReference type="ARBA" id="ARBA00022807"/>
    </source>
</evidence>
<evidence type="ECO:0000256" key="4">
    <source>
        <dbReference type="ARBA" id="ARBA00022801"/>
    </source>
</evidence>
<dbReference type="PANTHER" id="PTHR23402">
    <property type="entry name" value="PROTEASE FAMILY C15 PYROGLUTAMYL-PEPTIDASE I-RELATED"/>
    <property type="match status" value="1"/>
</dbReference>
<dbReference type="GO" id="GO:0006508">
    <property type="term" value="P:proteolysis"/>
    <property type="evidence" value="ECO:0007669"/>
    <property type="project" value="UniProtKB-KW"/>
</dbReference>
<reference evidence="6" key="1">
    <citation type="submission" date="2022-01" db="UniProtKB">
        <authorList>
            <consortium name="EnsemblMetazoa"/>
        </authorList>
    </citation>
    <scope>IDENTIFICATION</scope>
</reference>
<name>A0A8I6RB99_CIMLE</name>
<dbReference type="EnsemblMetazoa" id="XM_014386517.2">
    <property type="protein sequence ID" value="XP_014242003.1"/>
    <property type="gene ID" value="LOC106662427"/>
</dbReference>
<evidence type="ECO:0000256" key="3">
    <source>
        <dbReference type="ARBA" id="ARBA00022670"/>
    </source>
</evidence>
<evidence type="ECO:0008006" key="8">
    <source>
        <dbReference type="Google" id="ProtNLM"/>
    </source>
</evidence>
<protein>
    <recommendedName>
        <fullName evidence="8">Pyroglutamyl-peptidase I</fullName>
    </recommendedName>
</protein>
<evidence type="ECO:0000256" key="2">
    <source>
        <dbReference type="ARBA" id="ARBA00022490"/>
    </source>
</evidence>
<keyword evidence="3" id="KW-0645">Protease</keyword>
<dbReference type="GO" id="GO:0005829">
    <property type="term" value="C:cytosol"/>
    <property type="evidence" value="ECO:0007669"/>
    <property type="project" value="InterPro"/>
</dbReference>
<dbReference type="SUPFAM" id="SSF53182">
    <property type="entry name" value="Pyrrolidone carboxyl peptidase (pyroglutamate aminopeptidase)"/>
    <property type="match status" value="1"/>
</dbReference>
<keyword evidence="5" id="KW-0788">Thiol protease</keyword>